<dbReference type="SUPFAM" id="SSF81301">
    <property type="entry name" value="Nucleotidyltransferase"/>
    <property type="match status" value="1"/>
</dbReference>
<sequence>MKEFIAAAQWCLAELFRGVRGAGRSGLPPPGGGGFPGRCHESVTYFVEKIMELGGALLTPCRALSQQQIEEVRQVGSYKKGTMMTGHNVADLVVILKILPTLEAVAALGNKVVESLRTQDPAEG</sequence>
<evidence type="ECO:0000256" key="4">
    <source>
        <dbReference type="ARBA" id="ARBA00023163"/>
    </source>
</evidence>
<dbReference type="GeneTree" id="ENSGT00940000173386"/>
<keyword evidence="2" id="KW-0238">DNA-binding</keyword>
<dbReference type="InterPro" id="IPR043519">
    <property type="entry name" value="NT_sf"/>
</dbReference>
<dbReference type="PANTHER" id="PTHR46447">
    <property type="entry name" value="INTERLEUKIN ENHANCER-BINDING FACTOR"/>
    <property type="match status" value="1"/>
</dbReference>
<keyword evidence="4" id="KW-0804">Transcription</keyword>
<dbReference type="PANTHER" id="PTHR46447:SF1">
    <property type="entry name" value="INTERLEUKIN ENHANCER-BINDING FACTOR 2"/>
    <property type="match status" value="1"/>
</dbReference>
<dbReference type="Proteomes" id="UP000694392">
    <property type="component" value="Unplaced"/>
</dbReference>
<keyword evidence="1" id="KW-0805">Transcription regulation</keyword>
<evidence type="ECO:0000256" key="3">
    <source>
        <dbReference type="ARBA" id="ARBA00023159"/>
    </source>
</evidence>
<dbReference type="GO" id="GO:0003677">
    <property type="term" value="F:DNA binding"/>
    <property type="evidence" value="ECO:0007669"/>
    <property type="project" value="UniProtKB-KW"/>
</dbReference>
<dbReference type="InterPro" id="IPR006561">
    <property type="entry name" value="DZF_dom"/>
</dbReference>
<proteinExistence type="predicted"/>
<evidence type="ECO:0000313" key="6">
    <source>
        <dbReference type="Ensembl" id="ENSSPUP00000004945.1"/>
    </source>
</evidence>
<keyword evidence="7" id="KW-1185">Reference proteome</keyword>
<dbReference type="PROSITE" id="PS51703">
    <property type="entry name" value="DZF"/>
    <property type="match status" value="1"/>
</dbReference>
<dbReference type="AlphaFoldDB" id="A0A8D0G8N3"/>
<dbReference type="GO" id="GO:0003725">
    <property type="term" value="F:double-stranded RNA binding"/>
    <property type="evidence" value="ECO:0007669"/>
    <property type="project" value="TreeGrafter"/>
</dbReference>
<dbReference type="InterPro" id="IPR052134">
    <property type="entry name" value="ILF2"/>
</dbReference>
<dbReference type="Pfam" id="PF07528">
    <property type="entry name" value="DZF_N"/>
    <property type="match status" value="1"/>
</dbReference>
<dbReference type="Ensembl" id="ENSSPUT00000005260.1">
    <property type="protein sequence ID" value="ENSSPUP00000004945.1"/>
    <property type="gene ID" value="ENSSPUG00000003820.1"/>
</dbReference>
<evidence type="ECO:0000259" key="5">
    <source>
        <dbReference type="PROSITE" id="PS51703"/>
    </source>
</evidence>
<evidence type="ECO:0000256" key="1">
    <source>
        <dbReference type="ARBA" id="ARBA00023015"/>
    </source>
</evidence>
<reference evidence="6" key="1">
    <citation type="submission" date="2025-08" db="UniProtKB">
        <authorList>
            <consortium name="Ensembl"/>
        </authorList>
    </citation>
    <scope>IDENTIFICATION</scope>
</reference>
<dbReference type="InterPro" id="IPR049401">
    <property type="entry name" value="DZF_dom_N"/>
</dbReference>
<feature type="domain" description="DZF" evidence="5">
    <location>
        <begin position="1"/>
        <end position="124"/>
    </location>
</feature>
<reference evidence="6" key="2">
    <citation type="submission" date="2025-09" db="UniProtKB">
        <authorList>
            <consortium name="Ensembl"/>
        </authorList>
    </citation>
    <scope>IDENTIFICATION</scope>
</reference>
<dbReference type="GO" id="GO:0071013">
    <property type="term" value="C:catalytic step 2 spliceosome"/>
    <property type="evidence" value="ECO:0007669"/>
    <property type="project" value="TreeGrafter"/>
</dbReference>
<dbReference type="GO" id="GO:0045893">
    <property type="term" value="P:positive regulation of DNA-templated transcription"/>
    <property type="evidence" value="ECO:0007669"/>
    <property type="project" value="TreeGrafter"/>
</dbReference>
<accession>A0A8D0G8N3</accession>
<organism evidence="6 7">
    <name type="scientific">Sphenodon punctatus</name>
    <name type="common">Tuatara</name>
    <name type="synonym">Hatteria punctata</name>
    <dbReference type="NCBI Taxonomy" id="8508"/>
    <lineage>
        <taxon>Eukaryota</taxon>
        <taxon>Metazoa</taxon>
        <taxon>Chordata</taxon>
        <taxon>Craniata</taxon>
        <taxon>Vertebrata</taxon>
        <taxon>Euteleostomi</taxon>
        <taxon>Lepidosauria</taxon>
        <taxon>Sphenodontia</taxon>
        <taxon>Sphenodontidae</taxon>
        <taxon>Sphenodon</taxon>
    </lineage>
</organism>
<dbReference type="Gene3D" id="3.30.460.10">
    <property type="entry name" value="Beta Polymerase, domain 2"/>
    <property type="match status" value="1"/>
</dbReference>
<dbReference type="PROSITE" id="PS50152">
    <property type="entry name" value="25A_SYNTH_3"/>
    <property type="match status" value="1"/>
</dbReference>
<evidence type="ECO:0000313" key="7">
    <source>
        <dbReference type="Proteomes" id="UP000694392"/>
    </source>
</evidence>
<evidence type="ECO:0000256" key="2">
    <source>
        <dbReference type="ARBA" id="ARBA00023125"/>
    </source>
</evidence>
<protein>
    <recommendedName>
        <fullName evidence="5">DZF domain-containing protein</fullName>
    </recommendedName>
</protein>
<name>A0A8D0G8N3_SPHPU</name>
<keyword evidence="3" id="KW-0010">Activator</keyword>